<dbReference type="Pfam" id="PF04434">
    <property type="entry name" value="SWIM"/>
    <property type="match status" value="1"/>
</dbReference>
<dbReference type="EMBL" id="JACRWG010000040">
    <property type="protein sequence ID" value="MBC6010411.1"/>
    <property type="molecule type" value="Genomic_DNA"/>
</dbReference>
<name>A0ABR7KCG3_9FIRM</name>
<dbReference type="PROSITE" id="PS50966">
    <property type="entry name" value="ZF_SWIM"/>
    <property type="match status" value="1"/>
</dbReference>
<evidence type="ECO:0000259" key="2">
    <source>
        <dbReference type="PROSITE" id="PS50966"/>
    </source>
</evidence>
<dbReference type="RefSeq" id="WP_187012614.1">
    <property type="nucleotide sequence ID" value="NZ_JACRWG010000040.1"/>
</dbReference>
<dbReference type="InterPro" id="IPR007527">
    <property type="entry name" value="Znf_SWIM"/>
</dbReference>
<evidence type="ECO:0000313" key="4">
    <source>
        <dbReference type="Proteomes" id="UP000603474"/>
    </source>
</evidence>
<keyword evidence="1" id="KW-0479">Metal-binding</keyword>
<sequence>MSCDCPYALDGHNCKHMAAVLYDWEQNATHPVIDNSKLVKEASEEDVRLFLVQVLDDNPSLVETFKQYTQNEFSLDTMIDDLEGVCNSYSDGYHYIDYEYSCDFCEYFEEAVFKWLDLLKEKRQYSLAFKFLLKAYDILDKLDIDDNEGETYELSFSIINACSNIIVCMEESERIDAFDLLKQFLGNTRNNYDRVDILQVFFNSLKSEDFLKLQLDFVKEQLDYIDSHNDILDREYVLDDFAKMYLNLLKKNNVSNQEINVAYKKYWKCDSIRMDCVFTCINNKEYDKALDYIDKCIDLDYENQTLMKRDIELKKDIYKKQGNTEAYREELKNLILFFNDTNIDNYIELRSHYNDKDWITERDSLIEQLTPGRFLCEILETEQLYGQLFDVILGSNNRDLLHQYTHVLNDEYPEKLLQLYREIVEKQAESTGSRQHYRQIVEDLRIMKSINGGDEVVDEIIKKWKVQYKNRSAMLDELNRV</sequence>
<comment type="caution">
    <text evidence="3">The sequence shown here is derived from an EMBL/GenBank/DDBJ whole genome shotgun (WGS) entry which is preliminary data.</text>
</comment>
<accession>A0ABR7KCG3</accession>
<feature type="domain" description="SWIM-type" evidence="2">
    <location>
        <begin position="1"/>
        <end position="25"/>
    </location>
</feature>
<protein>
    <submittedName>
        <fullName evidence="3">SWIM zinc finger family protein</fullName>
    </submittedName>
</protein>
<gene>
    <name evidence="3" type="ORF">H8909_09180</name>
</gene>
<keyword evidence="1" id="KW-0863">Zinc-finger</keyword>
<reference evidence="3 4" key="1">
    <citation type="submission" date="2020-08" db="EMBL/GenBank/DDBJ databases">
        <authorList>
            <person name="Liu C."/>
            <person name="Sun Q."/>
        </authorList>
    </citation>
    <scope>NUCLEOTIDE SEQUENCE [LARGE SCALE GENOMIC DNA]</scope>
    <source>
        <strain evidence="3 4">NSJ-22</strain>
    </source>
</reference>
<keyword evidence="4" id="KW-1185">Reference proteome</keyword>
<keyword evidence="1" id="KW-0862">Zinc</keyword>
<proteinExistence type="predicted"/>
<evidence type="ECO:0000256" key="1">
    <source>
        <dbReference type="PROSITE-ProRule" id="PRU00325"/>
    </source>
</evidence>
<dbReference type="Proteomes" id="UP000603474">
    <property type="component" value="Unassembled WGS sequence"/>
</dbReference>
<organism evidence="3 4">
    <name type="scientific">Catenibacterium faecis</name>
    <dbReference type="NCBI Taxonomy" id="2764323"/>
    <lineage>
        <taxon>Bacteria</taxon>
        <taxon>Bacillati</taxon>
        <taxon>Bacillota</taxon>
        <taxon>Erysipelotrichia</taxon>
        <taxon>Erysipelotrichales</taxon>
        <taxon>Coprobacillaceae</taxon>
        <taxon>Catenibacterium</taxon>
    </lineage>
</organism>
<evidence type="ECO:0000313" key="3">
    <source>
        <dbReference type="EMBL" id="MBC6010411.1"/>
    </source>
</evidence>